<dbReference type="EMBL" id="DXDD01000047">
    <property type="protein sequence ID" value="HIY59795.1"/>
    <property type="molecule type" value="Genomic_DNA"/>
</dbReference>
<accession>A0A9D1YMS6</accession>
<evidence type="ECO:0000256" key="1">
    <source>
        <dbReference type="SAM" id="Phobius"/>
    </source>
</evidence>
<keyword evidence="1" id="KW-0472">Membrane</keyword>
<name>A0A9D1YMS6_9FIRM</name>
<feature type="transmembrane region" description="Helical" evidence="1">
    <location>
        <begin position="279"/>
        <end position="301"/>
    </location>
</feature>
<evidence type="ECO:0008006" key="4">
    <source>
        <dbReference type="Google" id="ProtNLM"/>
    </source>
</evidence>
<dbReference type="InterPro" id="IPR045691">
    <property type="entry name" value="DUF6056"/>
</dbReference>
<feature type="transmembrane region" description="Helical" evidence="1">
    <location>
        <begin position="186"/>
        <end position="219"/>
    </location>
</feature>
<reference evidence="2" key="2">
    <citation type="submission" date="2021-04" db="EMBL/GenBank/DDBJ databases">
        <authorList>
            <person name="Gilroy R."/>
        </authorList>
    </citation>
    <scope>NUCLEOTIDE SEQUENCE</scope>
    <source>
        <strain evidence="2">ChiSxjej3B15-24422</strain>
    </source>
</reference>
<keyword evidence="1" id="KW-0812">Transmembrane</keyword>
<gene>
    <name evidence="2" type="ORF">H9831_03805</name>
</gene>
<feature type="transmembrane region" description="Helical" evidence="1">
    <location>
        <begin position="98"/>
        <end position="119"/>
    </location>
</feature>
<evidence type="ECO:0000313" key="3">
    <source>
        <dbReference type="Proteomes" id="UP000824007"/>
    </source>
</evidence>
<keyword evidence="1" id="KW-1133">Transmembrane helix</keyword>
<reference evidence="2" key="1">
    <citation type="journal article" date="2021" name="PeerJ">
        <title>Extensive microbial diversity within the chicken gut microbiome revealed by metagenomics and culture.</title>
        <authorList>
            <person name="Gilroy R."/>
            <person name="Ravi A."/>
            <person name="Getino M."/>
            <person name="Pursley I."/>
            <person name="Horton D.L."/>
            <person name="Alikhan N.F."/>
            <person name="Baker D."/>
            <person name="Gharbi K."/>
            <person name="Hall N."/>
            <person name="Watson M."/>
            <person name="Adriaenssens E.M."/>
            <person name="Foster-Nyarko E."/>
            <person name="Jarju S."/>
            <person name="Secka A."/>
            <person name="Antonio M."/>
            <person name="Oren A."/>
            <person name="Chaudhuri R.R."/>
            <person name="La Ragione R."/>
            <person name="Hildebrand F."/>
            <person name="Pallen M.J."/>
        </authorList>
    </citation>
    <scope>NUCLEOTIDE SEQUENCE</scope>
    <source>
        <strain evidence="2">ChiSxjej3B15-24422</strain>
    </source>
</reference>
<dbReference type="Pfam" id="PF19528">
    <property type="entry name" value="DUF6056"/>
    <property type="match status" value="1"/>
</dbReference>
<feature type="transmembrane region" description="Helical" evidence="1">
    <location>
        <begin position="125"/>
        <end position="145"/>
    </location>
</feature>
<dbReference type="AlphaFoldDB" id="A0A9D1YMS6"/>
<protein>
    <recommendedName>
        <fullName evidence="4">Glycosyltransferase RgtA/B/C/D-like domain-containing protein</fullName>
    </recommendedName>
</protein>
<proteinExistence type="predicted"/>
<feature type="transmembrane region" description="Helical" evidence="1">
    <location>
        <begin position="152"/>
        <end position="174"/>
    </location>
</feature>
<feature type="transmembrane region" description="Helical" evidence="1">
    <location>
        <begin position="353"/>
        <end position="376"/>
    </location>
</feature>
<dbReference type="Proteomes" id="UP000824007">
    <property type="component" value="Unassembled WGS sequence"/>
</dbReference>
<feature type="transmembrane region" description="Helical" evidence="1">
    <location>
        <begin position="226"/>
        <end position="246"/>
    </location>
</feature>
<feature type="transmembrane region" description="Helical" evidence="1">
    <location>
        <begin position="322"/>
        <end position="341"/>
    </location>
</feature>
<comment type="caution">
    <text evidence="2">The sequence shown here is derived from an EMBL/GenBank/DDBJ whole genome shotgun (WGS) entry which is preliminary data.</text>
</comment>
<evidence type="ECO:0000313" key="2">
    <source>
        <dbReference type="EMBL" id="HIY59795.1"/>
    </source>
</evidence>
<sequence>MKLKMDRKKWFAAACVLAFLAGLVPVLYLTGYVHATGDDFGYGTLTHAAWLDTRSLPVVFRAACETVKNYYTGWQGTWFSVFLFTLQPEVFSPDAYWIVPLLMLGLTVAGVSIAGYYFLVRKAGFGLSGFIGLDALVLFALIQFIPSTKSAIFWYNGTAHYVIPFFLALVAVSASGMFMDTGKWKFFAISFLCMTFLGGASYLAALLAPIVIVFCWLLYGRKRRRSLWLVLPLAAEMIGLVISLLAPGNTVRGGEELGVSAGKAAAVILESFWQGSLTIVIYLAEKTAMFLLLIPAAFLIWEELKEQEKKGTVHFDYRFPGLFLTAMFCIFCAMFAPGLYAGTELSGGVPNTIFQVAVLAGTASLVYLLGWLHAFLQRLPGKSGKGRLAKNFSVLWNCKSELKGGNGVWKRKQQIVRVAAALVFLGGAFLCRSSIRDTTFFLCAEYIMSGQADDYKVQMEERQAILLDDDVSEVKLPAMNSDQGPLMHMEVTEDPEGWTNRVVRDFYRKSSVVEVKRIQETE</sequence>
<organism evidence="2 3">
    <name type="scientific">Candidatus Eisenbergiella pullistercoris</name>
    <dbReference type="NCBI Taxonomy" id="2838555"/>
    <lineage>
        <taxon>Bacteria</taxon>
        <taxon>Bacillati</taxon>
        <taxon>Bacillota</taxon>
        <taxon>Clostridia</taxon>
        <taxon>Lachnospirales</taxon>
        <taxon>Lachnospiraceae</taxon>
        <taxon>Eisenbergiella</taxon>
    </lineage>
</organism>